<sequence length="137" mass="15162">MSSTKKNTEALKEHKIIPDVLSDNVKPAYSLTLNWPNTTLESPAQELGGEETQPQPLVYLNSAWLVTNVSTTSEGYLAIPKKANVPPYVGPAPQPNYVSPRPHRYCFILAQGYGDVHVTPEDLRELQKPYIAAMEGK</sequence>
<dbReference type="OrthoDB" id="2506647at2759"/>
<dbReference type="GeneID" id="70138021"/>
<evidence type="ECO:0008006" key="3">
    <source>
        <dbReference type="Google" id="ProtNLM"/>
    </source>
</evidence>
<keyword evidence="2" id="KW-1185">Reference proteome</keyword>
<comment type="caution">
    <text evidence="1">The sequence shown here is derived from an EMBL/GenBank/DDBJ whole genome shotgun (WGS) entry which is preliminary data.</text>
</comment>
<dbReference type="EMBL" id="JAGPXC010000003">
    <property type="protein sequence ID" value="KAH6655550.1"/>
    <property type="molecule type" value="Genomic_DNA"/>
</dbReference>
<dbReference type="Gene3D" id="3.90.280.10">
    <property type="entry name" value="PEBP-like"/>
    <property type="match status" value="2"/>
</dbReference>
<organism evidence="1 2">
    <name type="scientific">Truncatella angustata</name>
    <dbReference type="NCBI Taxonomy" id="152316"/>
    <lineage>
        <taxon>Eukaryota</taxon>
        <taxon>Fungi</taxon>
        <taxon>Dikarya</taxon>
        <taxon>Ascomycota</taxon>
        <taxon>Pezizomycotina</taxon>
        <taxon>Sordariomycetes</taxon>
        <taxon>Xylariomycetidae</taxon>
        <taxon>Amphisphaeriales</taxon>
        <taxon>Sporocadaceae</taxon>
        <taxon>Truncatella</taxon>
    </lineage>
</organism>
<dbReference type="AlphaFoldDB" id="A0A9P8UNZ2"/>
<evidence type="ECO:0000313" key="2">
    <source>
        <dbReference type="Proteomes" id="UP000758603"/>
    </source>
</evidence>
<dbReference type="InterPro" id="IPR036610">
    <property type="entry name" value="PEBP-like_sf"/>
</dbReference>
<accession>A0A9P8UNZ2</accession>
<dbReference type="SUPFAM" id="SSF49777">
    <property type="entry name" value="PEBP-like"/>
    <property type="match status" value="1"/>
</dbReference>
<evidence type="ECO:0000313" key="1">
    <source>
        <dbReference type="EMBL" id="KAH6655550.1"/>
    </source>
</evidence>
<gene>
    <name evidence="1" type="ORF">BKA67DRAFT_690333</name>
</gene>
<proteinExistence type="predicted"/>
<name>A0A9P8UNZ2_9PEZI</name>
<protein>
    <recommendedName>
        <fullName evidence="3">PEBP-like protein</fullName>
    </recommendedName>
</protein>
<dbReference type="RefSeq" id="XP_045959815.1">
    <property type="nucleotide sequence ID" value="XM_046109130.1"/>
</dbReference>
<dbReference type="Proteomes" id="UP000758603">
    <property type="component" value="Unassembled WGS sequence"/>
</dbReference>
<reference evidence="1" key="1">
    <citation type="journal article" date="2021" name="Nat. Commun.">
        <title>Genetic determinants of endophytism in the Arabidopsis root mycobiome.</title>
        <authorList>
            <person name="Mesny F."/>
            <person name="Miyauchi S."/>
            <person name="Thiergart T."/>
            <person name="Pickel B."/>
            <person name="Atanasova L."/>
            <person name="Karlsson M."/>
            <person name="Huettel B."/>
            <person name="Barry K.W."/>
            <person name="Haridas S."/>
            <person name="Chen C."/>
            <person name="Bauer D."/>
            <person name="Andreopoulos W."/>
            <person name="Pangilinan J."/>
            <person name="LaButti K."/>
            <person name="Riley R."/>
            <person name="Lipzen A."/>
            <person name="Clum A."/>
            <person name="Drula E."/>
            <person name="Henrissat B."/>
            <person name="Kohler A."/>
            <person name="Grigoriev I.V."/>
            <person name="Martin F.M."/>
            <person name="Hacquard S."/>
        </authorList>
    </citation>
    <scope>NUCLEOTIDE SEQUENCE</scope>
    <source>
        <strain evidence="1">MPI-SDFR-AT-0073</strain>
    </source>
</reference>